<accession>A0ABX4WBW4</accession>
<sequence length="125" mass="14875">MMADIYDQLMATGQWGDREIKLGIEYDFKCAYCDKDMFESVDSYKEWQTDHLVPFSKSNDDTYENCVLSCRTCNFIKGTWNPEQDQTEPLSRIELIGRARKYIFEKRSLIQSQINEYKRITRQLS</sequence>
<dbReference type="InterPro" id="IPR003615">
    <property type="entry name" value="HNH_nuc"/>
</dbReference>
<evidence type="ECO:0000313" key="2">
    <source>
        <dbReference type="EMBL" id="PNI01500.1"/>
    </source>
</evidence>
<reference evidence="2 3" key="1">
    <citation type="submission" date="2018-01" db="EMBL/GenBank/DDBJ databases">
        <title>Draft genome sequences of six Vibrio diazotrophicus strains isolated from deep-sea sediments of the Baltic Sea.</title>
        <authorList>
            <person name="Castillo D."/>
            <person name="Vandieken V."/>
            <person name="Chiang O."/>
            <person name="Middelboe M."/>
        </authorList>
    </citation>
    <scope>NUCLEOTIDE SEQUENCE [LARGE SCALE GENOMIC DNA]</scope>
    <source>
        <strain evidence="2 3">65.10M</strain>
    </source>
</reference>
<dbReference type="CDD" id="cd00085">
    <property type="entry name" value="HNHc"/>
    <property type="match status" value="1"/>
</dbReference>
<evidence type="ECO:0000259" key="1">
    <source>
        <dbReference type="SMART" id="SM00507"/>
    </source>
</evidence>
<name>A0ABX4WBW4_VIBDI</name>
<feature type="domain" description="HNH nuclease" evidence="1">
    <location>
        <begin position="19"/>
        <end position="75"/>
    </location>
</feature>
<organism evidence="2 3">
    <name type="scientific">Vibrio diazotrophicus</name>
    <dbReference type="NCBI Taxonomy" id="685"/>
    <lineage>
        <taxon>Bacteria</taxon>
        <taxon>Pseudomonadati</taxon>
        <taxon>Pseudomonadota</taxon>
        <taxon>Gammaproteobacteria</taxon>
        <taxon>Vibrionales</taxon>
        <taxon>Vibrionaceae</taxon>
        <taxon>Vibrio</taxon>
    </lineage>
</organism>
<gene>
    <name evidence="2" type="ORF">C1O25_08200</name>
</gene>
<evidence type="ECO:0000313" key="3">
    <source>
        <dbReference type="Proteomes" id="UP000236547"/>
    </source>
</evidence>
<dbReference type="SMART" id="SM00507">
    <property type="entry name" value="HNHc"/>
    <property type="match status" value="1"/>
</dbReference>
<protein>
    <recommendedName>
        <fullName evidence="1">HNH nuclease domain-containing protein</fullName>
    </recommendedName>
</protein>
<dbReference type="Pfam" id="PF01844">
    <property type="entry name" value="HNH"/>
    <property type="match status" value="1"/>
</dbReference>
<dbReference type="EMBL" id="POSM01000008">
    <property type="protein sequence ID" value="PNI01500.1"/>
    <property type="molecule type" value="Genomic_DNA"/>
</dbReference>
<dbReference type="Proteomes" id="UP000236547">
    <property type="component" value="Unassembled WGS sequence"/>
</dbReference>
<dbReference type="InterPro" id="IPR002711">
    <property type="entry name" value="HNH"/>
</dbReference>
<proteinExistence type="predicted"/>
<comment type="caution">
    <text evidence="2">The sequence shown here is derived from an EMBL/GenBank/DDBJ whole genome shotgun (WGS) entry which is preliminary data.</text>
</comment>
<keyword evidence="3" id="KW-1185">Reference proteome</keyword>
<dbReference type="Gene3D" id="1.10.30.50">
    <property type="match status" value="1"/>
</dbReference>